<sequence length="478" mass="51939">MLLYDQRQIAGDPSLQCLCSTWIRCLPVAHNGATRQAETAILAGLHIKAVLLDWRNHPVIERGRWPPPSEHDAVSATASAEHVHHCCGAAPHFCPLPLVSPSLALASEWAEWAQYATVSATAGKPAGSLTALWIELQTLRERQVPSQSEVADATEWSVIMALQPTSYSTPHSQRPICGNCVRVPKRRCCSFSGPGSQPRANASNAYSAPSTPTPVPMNLATLSPPPNEMFAPAALAHSQAAINFDEEPSAETIQQLLRHFIPHAAGFGFFLDIMSLWAAPGPTRSLRLAAALLGAYLSLSTMMDRDTPPSDPRVLVRHALDATFTELSWLSPTLAETLQTIQAQILISRFLLLNGQRLAAKVVASAAEVVAIELRLPEVAGTADSDVGRGWHAIVELQTLLSGLEMPRDELDWTVFEEKYDAREFGADIPVDGGYLPMGESAAWCIPPAATKIDRGDWEWEDNFGDFGSAGNTRLYQY</sequence>
<reference evidence="1" key="1">
    <citation type="submission" date="2014-09" db="EMBL/GenBank/DDBJ databases">
        <title>Genome sequence of the luminous mushroom Mycena chlorophos for searching fungal bioluminescence genes.</title>
        <authorList>
            <person name="Tanaka Y."/>
            <person name="Kasuga D."/>
            <person name="Oba Y."/>
            <person name="Hase S."/>
            <person name="Sato K."/>
            <person name="Oba Y."/>
            <person name="Sakakibara Y."/>
        </authorList>
    </citation>
    <scope>NUCLEOTIDE SEQUENCE</scope>
</reference>
<proteinExistence type="predicted"/>
<dbReference type="EMBL" id="DF845722">
    <property type="protein sequence ID" value="GAT49626.1"/>
    <property type="molecule type" value="Genomic_DNA"/>
</dbReference>
<gene>
    <name evidence="1" type="ORF">MCHLO_06926</name>
</gene>
<name>A0ABQ0LEQ6_MYCCL</name>
<dbReference type="Proteomes" id="UP000815677">
    <property type="component" value="Unassembled WGS sequence"/>
</dbReference>
<evidence type="ECO:0000313" key="2">
    <source>
        <dbReference type="Proteomes" id="UP000815677"/>
    </source>
</evidence>
<evidence type="ECO:0008006" key="3">
    <source>
        <dbReference type="Google" id="ProtNLM"/>
    </source>
</evidence>
<organism evidence="1 2">
    <name type="scientific">Mycena chlorophos</name>
    <name type="common">Agaric fungus</name>
    <name type="synonym">Agaricus chlorophos</name>
    <dbReference type="NCBI Taxonomy" id="658473"/>
    <lineage>
        <taxon>Eukaryota</taxon>
        <taxon>Fungi</taxon>
        <taxon>Dikarya</taxon>
        <taxon>Basidiomycota</taxon>
        <taxon>Agaricomycotina</taxon>
        <taxon>Agaricomycetes</taxon>
        <taxon>Agaricomycetidae</taxon>
        <taxon>Agaricales</taxon>
        <taxon>Marasmiineae</taxon>
        <taxon>Mycenaceae</taxon>
        <taxon>Mycena</taxon>
    </lineage>
</organism>
<accession>A0ABQ0LEQ6</accession>
<protein>
    <recommendedName>
        <fullName evidence="3">Transcription factor domain-containing protein</fullName>
    </recommendedName>
</protein>
<keyword evidence="2" id="KW-1185">Reference proteome</keyword>
<evidence type="ECO:0000313" key="1">
    <source>
        <dbReference type="EMBL" id="GAT49626.1"/>
    </source>
</evidence>